<evidence type="ECO:0000313" key="2">
    <source>
        <dbReference type="EMBL" id="KAH7353037.1"/>
    </source>
</evidence>
<protein>
    <submittedName>
        <fullName evidence="2">Uncharacterized protein</fullName>
    </submittedName>
</protein>
<feature type="region of interest" description="Disordered" evidence="1">
    <location>
        <begin position="1"/>
        <end position="23"/>
    </location>
</feature>
<accession>A0A8T2SNP4</accession>
<dbReference type="GO" id="GO:1990811">
    <property type="term" value="C:MWP complex"/>
    <property type="evidence" value="ECO:0007669"/>
    <property type="project" value="TreeGrafter"/>
</dbReference>
<dbReference type="PANTHER" id="PTHR16220">
    <property type="entry name" value="WD REPEAT PROTEIN 8-RELATED"/>
    <property type="match status" value="1"/>
</dbReference>
<sequence length="185" mass="20351">MSALSVDEKDMQKSSQGGADNGCNNGSIRVRYAVEEFPISLPFQKAPVDKPNPKQGVGMMSWSADSRYLFTRNDNASSVLWIWDISRLELAALLIQKGVIRAAAWDPVYPRVALCTGSSQLYMWTPAGACCVKVPLPQFNVLDLKWNFDGTCLLLKDKDSFCCTFVPTLPGFGTNESPEDSDSDV</sequence>
<dbReference type="Gene3D" id="2.130.10.10">
    <property type="entry name" value="YVTN repeat-like/Quinoprotein amine dehydrogenase"/>
    <property type="match status" value="1"/>
</dbReference>
<proteinExistence type="predicted"/>
<feature type="compositionally biased region" description="Polar residues" evidence="1">
    <location>
        <begin position="13"/>
        <end position="23"/>
    </location>
</feature>
<dbReference type="SUPFAM" id="SSF82171">
    <property type="entry name" value="DPP6 N-terminal domain-like"/>
    <property type="match status" value="1"/>
</dbReference>
<dbReference type="Proteomes" id="UP000825935">
    <property type="component" value="Chromosome 19"/>
</dbReference>
<dbReference type="EMBL" id="CM035424">
    <property type="protein sequence ID" value="KAH7353037.1"/>
    <property type="molecule type" value="Genomic_DNA"/>
</dbReference>
<evidence type="ECO:0000256" key="1">
    <source>
        <dbReference type="SAM" id="MobiDB-lite"/>
    </source>
</evidence>
<dbReference type="PANTHER" id="PTHR16220:SF0">
    <property type="entry name" value="WD REPEAT-CONTAINING PROTEIN WRAP73"/>
    <property type="match status" value="1"/>
</dbReference>
<keyword evidence="3" id="KW-1185">Reference proteome</keyword>
<dbReference type="OrthoDB" id="308690at2759"/>
<dbReference type="InterPro" id="IPR052778">
    <property type="entry name" value="Centrosome-WD_assoc"/>
</dbReference>
<name>A0A8T2SNP4_CERRI</name>
<gene>
    <name evidence="2" type="ORF">KP509_19G076200</name>
</gene>
<dbReference type="GO" id="GO:0005815">
    <property type="term" value="C:microtubule organizing center"/>
    <property type="evidence" value="ECO:0007669"/>
    <property type="project" value="TreeGrafter"/>
</dbReference>
<dbReference type="InterPro" id="IPR015943">
    <property type="entry name" value="WD40/YVTN_repeat-like_dom_sf"/>
</dbReference>
<reference evidence="2" key="1">
    <citation type="submission" date="2021-08" db="EMBL/GenBank/DDBJ databases">
        <title>WGS assembly of Ceratopteris richardii.</title>
        <authorList>
            <person name="Marchant D.B."/>
            <person name="Chen G."/>
            <person name="Jenkins J."/>
            <person name="Shu S."/>
            <person name="Leebens-Mack J."/>
            <person name="Grimwood J."/>
            <person name="Schmutz J."/>
            <person name="Soltis P."/>
            <person name="Soltis D."/>
            <person name="Chen Z.-H."/>
        </authorList>
    </citation>
    <scope>NUCLEOTIDE SEQUENCE</scope>
    <source>
        <strain evidence="2">Whitten #5841</strain>
        <tissue evidence="2">Leaf</tissue>
    </source>
</reference>
<organism evidence="2 3">
    <name type="scientific">Ceratopteris richardii</name>
    <name type="common">Triangle waterfern</name>
    <dbReference type="NCBI Taxonomy" id="49495"/>
    <lineage>
        <taxon>Eukaryota</taxon>
        <taxon>Viridiplantae</taxon>
        <taxon>Streptophyta</taxon>
        <taxon>Embryophyta</taxon>
        <taxon>Tracheophyta</taxon>
        <taxon>Polypodiopsida</taxon>
        <taxon>Polypodiidae</taxon>
        <taxon>Polypodiales</taxon>
        <taxon>Pteridineae</taxon>
        <taxon>Pteridaceae</taxon>
        <taxon>Parkerioideae</taxon>
        <taxon>Ceratopteris</taxon>
    </lineage>
</organism>
<evidence type="ECO:0000313" key="3">
    <source>
        <dbReference type="Proteomes" id="UP000825935"/>
    </source>
</evidence>
<comment type="caution">
    <text evidence="2">The sequence shown here is derived from an EMBL/GenBank/DDBJ whole genome shotgun (WGS) entry which is preliminary data.</text>
</comment>
<dbReference type="AlphaFoldDB" id="A0A8T2SNP4"/>
<feature type="compositionally biased region" description="Basic and acidic residues" evidence="1">
    <location>
        <begin position="1"/>
        <end position="12"/>
    </location>
</feature>